<accession>A0A6J4R6P1</accession>
<feature type="compositionally biased region" description="Basic and acidic residues" evidence="1">
    <location>
        <begin position="177"/>
        <end position="188"/>
    </location>
</feature>
<feature type="compositionally biased region" description="Basic residues" evidence="1">
    <location>
        <begin position="84"/>
        <end position="116"/>
    </location>
</feature>
<gene>
    <name evidence="2" type="ORF">AVDCRST_MAG38-360</name>
</gene>
<proteinExistence type="predicted"/>
<feature type="non-terminal residue" evidence="2">
    <location>
        <position position="188"/>
    </location>
</feature>
<evidence type="ECO:0000256" key="1">
    <source>
        <dbReference type="SAM" id="MobiDB-lite"/>
    </source>
</evidence>
<protein>
    <submittedName>
        <fullName evidence="2">Uncharacterized protein</fullName>
    </submittedName>
</protein>
<reference evidence="2" key="1">
    <citation type="submission" date="2020-02" db="EMBL/GenBank/DDBJ databases">
        <authorList>
            <person name="Meier V. D."/>
        </authorList>
    </citation>
    <scope>NUCLEOTIDE SEQUENCE</scope>
    <source>
        <strain evidence="2">AVDCRST_MAG38</strain>
    </source>
</reference>
<dbReference type="EMBL" id="CADCVJ010000021">
    <property type="protein sequence ID" value="CAA9463069.1"/>
    <property type="molecule type" value="Genomic_DNA"/>
</dbReference>
<organism evidence="2">
    <name type="scientific">uncultured Solirubrobacteraceae bacterium</name>
    <dbReference type="NCBI Taxonomy" id="1162706"/>
    <lineage>
        <taxon>Bacteria</taxon>
        <taxon>Bacillati</taxon>
        <taxon>Actinomycetota</taxon>
        <taxon>Thermoleophilia</taxon>
        <taxon>Solirubrobacterales</taxon>
        <taxon>Solirubrobacteraceae</taxon>
        <taxon>environmental samples</taxon>
    </lineage>
</organism>
<feature type="region of interest" description="Disordered" evidence="1">
    <location>
        <begin position="1"/>
        <end position="188"/>
    </location>
</feature>
<name>A0A6J4R6P1_9ACTN</name>
<feature type="compositionally biased region" description="Low complexity" evidence="1">
    <location>
        <begin position="63"/>
        <end position="78"/>
    </location>
</feature>
<dbReference type="AlphaFoldDB" id="A0A6J4R6P1"/>
<feature type="compositionally biased region" description="Basic residues" evidence="1">
    <location>
        <begin position="12"/>
        <end position="43"/>
    </location>
</feature>
<sequence length="188" mass="21514">EGSYPHAPGERHGRRRSPRLRVRAARRRPHRRRDRGSLHRHQRPALPGADLARPQSERPRRPGLPGRRPGVRLARAGGDLLRGVRARAEHHRLHGGRDRRRVRDRRHRRRALRAHRAAGGEHLGLRAHHARSGGPDPQRELGPVQRYDARRPAGLPPRSRHPPEPPAGVRDPLAGESRGDRDHRPRRL</sequence>
<evidence type="ECO:0000313" key="2">
    <source>
        <dbReference type="EMBL" id="CAA9463069.1"/>
    </source>
</evidence>
<feature type="non-terminal residue" evidence="2">
    <location>
        <position position="1"/>
    </location>
</feature>